<dbReference type="InterPro" id="IPR011990">
    <property type="entry name" value="TPR-like_helical_dom_sf"/>
</dbReference>
<evidence type="ECO:0000256" key="3">
    <source>
        <dbReference type="PROSITE-ProRule" id="PRU00339"/>
    </source>
</evidence>
<dbReference type="PANTHER" id="PTHR45641">
    <property type="entry name" value="TETRATRICOPEPTIDE REPEAT PROTEIN (AFU_ORTHOLOGUE AFUA_6G03870)"/>
    <property type="match status" value="1"/>
</dbReference>
<keyword evidence="1" id="KW-0677">Repeat</keyword>
<dbReference type="InterPro" id="IPR019734">
    <property type="entry name" value="TPR_rpt"/>
</dbReference>
<dbReference type="PROSITE" id="PS50005">
    <property type="entry name" value="TPR"/>
    <property type="match status" value="3"/>
</dbReference>
<evidence type="ECO:0000259" key="4">
    <source>
        <dbReference type="Pfam" id="PF00931"/>
    </source>
</evidence>
<dbReference type="EMBL" id="FOHA01000001">
    <property type="protein sequence ID" value="SER54574.1"/>
    <property type="molecule type" value="Genomic_DNA"/>
</dbReference>
<gene>
    <name evidence="5" type="ORF">SAMN04488559_101304</name>
</gene>
<evidence type="ECO:0000313" key="5">
    <source>
        <dbReference type="EMBL" id="SER54574.1"/>
    </source>
</evidence>
<dbReference type="OrthoDB" id="9815923at2"/>
<feature type="domain" description="NB-ARC" evidence="4">
    <location>
        <begin position="205"/>
        <end position="339"/>
    </location>
</feature>
<evidence type="ECO:0000256" key="2">
    <source>
        <dbReference type="ARBA" id="ARBA00022803"/>
    </source>
</evidence>
<feature type="repeat" description="TPR" evidence="3">
    <location>
        <begin position="675"/>
        <end position="708"/>
    </location>
</feature>
<keyword evidence="6" id="KW-1185">Reference proteome</keyword>
<dbReference type="PANTHER" id="PTHR45641:SF19">
    <property type="entry name" value="NEPHROCYSTIN-3"/>
    <property type="match status" value="1"/>
</dbReference>
<dbReference type="RefSeq" id="WP_092649540.1">
    <property type="nucleotide sequence ID" value="NZ_FOHA01000001.1"/>
</dbReference>
<accession>A0A1H9Q2D1</accession>
<dbReference type="STRING" id="142588.SAMN04488559_101304"/>
<proteinExistence type="predicted"/>
<dbReference type="Gene3D" id="1.25.40.10">
    <property type="entry name" value="Tetratricopeptide repeat domain"/>
    <property type="match status" value="2"/>
</dbReference>
<dbReference type="Gene3D" id="3.40.50.300">
    <property type="entry name" value="P-loop containing nucleotide triphosphate hydrolases"/>
    <property type="match status" value="1"/>
</dbReference>
<name>A0A1H9Q2D1_9LACT</name>
<dbReference type="SUPFAM" id="SSF52540">
    <property type="entry name" value="P-loop containing nucleoside triphosphate hydrolases"/>
    <property type="match status" value="1"/>
</dbReference>
<dbReference type="InterPro" id="IPR027417">
    <property type="entry name" value="P-loop_NTPase"/>
</dbReference>
<evidence type="ECO:0000313" key="6">
    <source>
        <dbReference type="Proteomes" id="UP000198948"/>
    </source>
</evidence>
<dbReference type="AlphaFoldDB" id="A0A1H9Q2D1"/>
<sequence length="812" mass="92929">MEEKAFIFSTILQVFHKNRSFLWENEKAVVEDLLMILAPEYCHVHRTMFLRIYKNQRGTSGIYANVKEQIKKEGYAAYLQASAAQLAEKNQGNAYFDLDATIQELFVILEQDAAVPLRIKDGLKGMRRRKSSSQPYLLLAELLFYGLEVKNNKQATYLDLFSSQYQVASEFASFLTPPPARPVPHFLGRNEVITAIFNDCIYANQPIALSGIPGIGKTQLAKTIWEMVKEETLFAHMAWVNFGTDLPTSLVDSFIDIDTTKSYNEKLQLLRKCLRSTKNNLFIVIDNFLFDGTNLAFLQELVSYGCSILLTTKEPVDYDYFKEIKLESLPADQAYQLFTYHFVEPIAIKQERIVQDILSEIGYHTLMIELLAKTIRLNALDFQEVLGQLKAGMIQFAPRIPVNAAHEKLLSKETLAIHMNTLFSVVTPDFPEKEKELLAYLSVFPNLPFSWELLAEMFETDASVVQALIDKSWIKVEHILEPDHSARKLYTLLETPALTIRNQLDLTVVLNQLATFFQKLTYSRDGISSFEGREIVHYLERFVLCFTSYFKDIRTVIFLEKLSFYLSELTGNHPLAAQYLEQASAIYQDYFQHEELFIGGLEHRLGTLYYRMGAVELAEQHLNKALETRQLDLAKTVHNLGALSLAKGHLNEAEQHYQQALKIKIELLGNHVLTAKSYQDLALIFTKQGKFDSAKEYYTIAIDMLMHLPKKEAFILAVVYGNLSDLYIEEGDYEASEALLLKALSEKKDVLAENHPSMAVAYMDLGIVYQKMKQLELATQYYQKAYLTRVECFGKEHPETKLAFDALHALLN</sequence>
<dbReference type="SUPFAM" id="SSF48452">
    <property type="entry name" value="TPR-like"/>
    <property type="match status" value="1"/>
</dbReference>
<reference evidence="5 6" key="1">
    <citation type="submission" date="2016-10" db="EMBL/GenBank/DDBJ databases">
        <authorList>
            <person name="de Groot N.N."/>
        </authorList>
    </citation>
    <scope>NUCLEOTIDE SEQUENCE [LARGE SCALE GENOMIC DNA]</scope>
    <source>
        <strain evidence="5 6">DSM 13760</strain>
    </source>
</reference>
<protein>
    <submittedName>
        <fullName evidence="5">Tetratricopeptide repeat-containing protein</fullName>
    </submittedName>
</protein>
<keyword evidence="2 3" id="KW-0802">TPR repeat</keyword>
<dbReference type="Pfam" id="PF13424">
    <property type="entry name" value="TPR_12"/>
    <property type="match status" value="2"/>
</dbReference>
<dbReference type="SMART" id="SM00028">
    <property type="entry name" value="TPR"/>
    <property type="match status" value="5"/>
</dbReference>
<feature type="repeat" description="TPR" evidence="3">
    <location>
        <begin position="634"/>
        <end position="667"/>
    </location>
</feature>
<feature type="repeat" description="TPR" evidence="3">
    <location>
        <begin position="759"/>
        <end position="792"/>
    </location>
</feature>
<dbReference type="GO" id="GO:0043531">
    <property type="term" value="F:ADP binding"/>
    <property type="evidence" value="ECO:0007669"/>
    <property type="project" value="InterPro"/>
</dbReference>
<dbReference type="Proteomes" id="UP000198948">
    <property type="component" value="Unassembled WGS sequence"/>
</dbReference>
<organism evidence="5 6">
    <name type="scientific">Isobaculum melis</name>
    <dbReference type="NCBI Taxonomy" id="142588"/>
    <lineage>
        <taxon>Bacteria</taxon>
        <taxon>Bacillati</taxon>
        <taxon>Bacillota</taxon>
        <taxon>Bacilli</taxon>
        <taxon>Lactobacillales</taxon>
        <taxon>Carnobacteriaceae</taxon>
        <taxon>Isobaculum</taxon>
    </lineage>
</organism>
<dbReference type="Pfam" id="PF00931">
    <property type="entry name" value="NB-ARC"/>
    <property type="match status" value="1"/>
</dbReference>
<dbReference type="InterPro" id="IPR002182">
    <property type="entry name" value="NB-ARC"/>
</dbReference>
<evidence type="ECO:0000256" key="1">
    <source>
        <dbReference type="ARBA" id="ARBA00022737"/>
    </source>
</evidence>